<evidence type="ECO:0000313" key="3">
    <source>
        <dbReference type="Proteomes" id="UP000694888"/>
    </source>
</evidence>
<feature type="transmembrane region" description="Helical" evidence="2">
    <location>
        <begin position="941"/>
        <end position="963"/>
    </location>
</feature>
<feature type="transmembrane region" description="Helical" evidence="2">
    <location>
        <begin position="438"/>
        <end position="457"/>
    </location>
</feature>
<feature type="transmembrane region" description="Helical" evidence="2">
    <location>
        <begin position="413"/>
        <end position="431"/>
    </location>
</feature>
<keyword evidence="2" id="KW-0812">Transmembrane</keyword>
<feature type="transmembrane region" description="Helical" evidence="2">
    <location>
        <begin position="374"/>
        <end position="393"/>
    </location>
</feature>
<gene>
    <name evidence="4" type="primary">LOC101863811</name>
</gene>
<feature type="transmembrane region" description="Helical" evidence="2">
    <location>
        <begin position="773"/>
        <end position="792"/>
    </location>
</feature>
<dbReference type="GeneID" id="101863811"/>
<feature type="compositionally biased region" description="Acidic residues" evidence="1">
    <location>
        <begin position="1"/>
        <end position="10"/>
    </location>
</feature>
<feature type="transmembrane region" description="Helical" evidence="2">
    <location>
        <begin position="671"/>
        <end position="691"/>
    </location>
</feature>
<feature type="transmembrane region" description="Helical" evidence="2">
    <location>
        <begin position="520"/>
        <end position="544"/>
    </location>
</feature>
<feature type="transmembrane region" description="Helical" evidence="2">
    <location>
        <begin position="812"/>
        <end position="829"/>
    </location>
</feature>
<evidence type="ECO:0000313" key="4">
    <source>
        <dbReference type="RefSeq" id="XP_005097139.1"/>
    </source>
</evidence>
<feature type="transmembrane region" description="Helical" evidence="2">
    <location>
        <begin position="870"/>
        <end position="887"/>
    </location>
</feature>
<feature type="transmembrane region" description="Helical" evidence="2">
    <location>
        <begin position="208"/>
        <end position="228"/>
    </location>
</feature>
<proteinExistence type="predicted"/>
<feature type="transmembrane region" description="Helical" evidence="2">
    <location>
        <begin position="249"/>
        <end position="274"/>
    </location>
</feature>
<feature type="transmembrane region" description="Helical" evidence="2">
    <location>
        <begin position="347"/>
        <end position="367"/>
    </location>
</feature>
<protein>
    <submittedName>
        <fullName evidence="4">Uncharacterized protein LOC101863811</fullName>
    </submittedName>
</protein>
<evidence type="ECO:0000256" key="1">
    <source>
        <dbReference type="SAM" id="MobiDB-lite"/>
    </source>
</evidence>
<feature type="transmembrane region" description="Helical" evidence="2">
    <location>
        <begin position="280"/>
        <end position="299"/>
    </location>
</feature>
<evidence type="ECO:0000256" key="2">
    <source>
        <dbReference type="SAM" id="Phobius"/>
    </source>
</evidence>
<keyword evidence="3" id="KW-1185">Reference proteome</keyword>
<feature type="region of interest" description="Disordered" evidence="1">
    <location>
        <begin position="1"/>
        <end position="32"/>
    </location>
</feature>
<feature type="transmembrane region" description="Helical" evidence="2">
    <location>
        <begin position="556"/>
        <end position="579"/>
    </location>
</feature>
<dbReference type="PANTHER" id="PTHR35313">
    <property type="entry name" value="NO EXINE FORMATION 1"/>
    <property type="match status" value="1"/>
</dbReference>
<dbReference type="PANTHER" id="PTHR35313:SF1">
    <property type="entry name" value="NO EXINE FORMATION 1"/>
    <property type="match status" value="1"/>
</dbReference>
<keyword evidence="2" id="KW-0472">Membrane</keyword>
<accession>A0ABM0JMG5</accession>
<feature type="transmembrane region" description="Helical" evidence="2">
    <location>
        <begin position="894"/>
        <end position="921"/>
    </location>
</feature>
<feature type="transmembrane region" description="Helical" evidence="2">
    <location>
        <begin position="615"/>
        <end position="633"/>
    </location>
</feature>
<sequence length="987" mass="109021">MMETFLEDAENSLHHRTNTGSNGSGSSDESDDPLDDPFLYDKFLPDPYWAKAEQLEQAKPKNLVDPGLFRYNKRVFVTSLPALLLVLALGGETLVLITAVGTAVITIMSQMGDSRRCVIFFIVMFIPTHAYILATVLPLLWLSMWHFFLVVLTNLFIILTAAWVLLQFKAFRMEETELACIVELLLFTLYPLACTSLVSWALGAVVSISLIPVIFSMMWFVLLQLYLVPTLSSFRSQTTAEENLDVIQVPVVVVTVVGFVLCGPLLHVMLAVFAVDTQPLFSVISLTHLAFILSLTCFLSTLLSVRQIFEYMGLPYTTAIYVRWVSGSLCTLLCYPVLHTYGLDSHFLPLLPVAIAMFAALGVVLAFKRRRMIMAVLALVLLSSLAALFLLWIQGMPHNLQHYFMGIFPLNVFYLMICINFFLCLLCLWTASIDNKSMLGFLLFVQSLMLTVCEVSLHNGQLYSTSLLQLTSVSAMYTLHRLHVAEKISGGAATMTSAIQCAKSMASCTSLVLDGGKGEISLLEMAALGCLAYAVLSVFVYHSTGEKTTAQMGKQLLLLLAAVAVNSHHLLLPLSLLMFQGYASYSNIIGLWCLLCGGLTLLYSQTTGSTVTAFIIIRVALLLSIMGVVIMLLHPQLSYSLLSIFQWAEILSSFALAVLVSHRPTMHPQGVFVCSILFAVCPGIRACLYLWSVFHPLTAGLCIVNSAALLMLFFICFLITEWTEATETMMKTSMVLAGSSSLCLLVLDVIGWLTARQSADTLWGPARTFCQQPAWIVVLLTCLAISLILKVVQATKGLSKLPLTHEEGSSRLSLPLLANIVTLVAFAVACTQGPREATLHDLWCCAATVIFGCLHKDSVILPRLDGDKQATPTIMASFSILVLATVLRSRFWDFAFYLSVIGGFFEVLMALVSIPIFYVMWGILWKGEVLSEPAVVFLTPYSFLLVMCATSYSAWLLALATLVSGMWMMMYRLPMVPYGVDYEDRFR</sequence>
<feature type="transmembrane region" description="Helical" evidence="2">
    <location>
        <begin position="178"/>
        <end position="202"/>
    </location>
</feature>
<feature type="transmembrane region" description="Helical" evidence="2">
    <location>
        <begin position="639"/>
        <end position="659"/>
    </location>
</feature>
<feature type="transmembrane region" description="Helical" evidence="2">
    <location>
        <begin position="732"/>
        <end position="753"/>
    </location>
</feature>
<feature type="transmembrane region" description="Helical" evidence="2">
    <location>
        <begin position="147"/>
        <end position="166"/>
    </location>
</feature>
<feature type="transmembrane region" description="Helical" evidence="2">
    <location>
        <begin position="585"/>
        <end position="603"/>
    </location>
</feature>
<feature type="transmembrane region" description="Helical" evidence="2">
    <location>
        <begin position="697"/>
        <end position="720"/>
    </location>
</feature>
<feature type="transmembrane region" description="Helical" evidence="2">
    <location>
        <begin position="320"/>
        <end position="341"/>
    </location>
</feature>
<feature type="transmembrane region" description="Helical" evidence="2">
    <location>
        <begin position="117"/>
        <end position="141"/>
    </location>
</feature>
<keyword evidence="2" id="KW-1133">Transmembrane helix</keyword>
<dbReference type="Proteomes" id="UP000694888">
    <property type="component" value="Unplaced"/>
</dbReference>
<organism evidence="3 4">
    <name type="scientific">Aplysia californica</name>
    <name type="common">California sea hare</name>
    <dbReference type="NCBI Taxonomy" id="6500"/>
    <lineage>
        <taxon>Eukaryota</taxon>
        <taxon>Metazoa</taxon>
        <taxon>Spiralia</taxon>
        <taxon>Lophotrochozoa</taxon>
        <taxon>Mollusca</taxon>
        <taxon>Gastropoda</taxon>
        <taxon>Heterobranchia</taxon>
        <taxon>Euthyneura</taxon>
        <taxon>Tectipleura</taxon>
        <taxon>Aplysiida</taxon>
        <taxon>Aplysioidea</taxon>
        <taxon>Aplysiidae</taxon>
        <taxon>Aplysia</taxon>
    </lineage>
</organism>
<dbReference type="RefSeq" id="XP_005097139.1">
    <property type="nucleotide sequence ID" value="XM_005097082.3"/>
</dbReference>
<feature type="transmembrane region" description="Helical" evidence="2">
    <location>
        <begin position="82"/>
        <end position="105"/>
    </location>
</feature>
<name>A0ABM0JMG5_APLCA</name>
<reference evidence="4" key="1">
    <citation type="submission" date="2025-08" db="UniProtKB">
        <authorList>
            <consortium name="RefSeq"/>
        </authorList>
    </citation>
    <scope>IDENTIFICATION</scope>
</reference>